<evidence type="ECO:0000313" key="3">
    <source>
        <dbReference type="Proteomes" id="UP001595978"/>
    </source>
</evidence>
<feature type="region of interest" description="Disordered" evidence="1">
    <location>
        <begin position="79"/>
        <end position="117"/>
    </location>
</feature>
<protein>
    <submittedName>
        <fullName evidence="2">Uncharacterized protein</fullName>
    </submittedName>
</protein>
<evidence type="ECO:0000313" key="2">
    <source>
        <dbReference type="EMBL" id="MFC5542101.1"/>
    </source>
</evidence>
<organism evidence="2 3">
    <name type="scientific">Ureibacillus suwonensis</name>
    <dbReference type="NCBI Taxonomy" id="313007"/>
    <lineage>
        <taxon>Bacteria</taxon>
        <taxon>Bacillati</taxon>
        <taxon>Bacillota</taxon>
        <taxon>Bacilli</taxon>
        <taxon>Bacillales</taxon>
        <taxon>Caryophanaceae</taxon>
        <taxon>Ureibacillus</taxon>
    </lineage>
</organism>
<proteinExistence type="predicted"/>
<feature type="compositionally biased region" description="Polar residues" evidence="1">
    <location>
        <begin position="108"/>
        <end position="117"/>
    </location>
</feature>
<dbReference type="RefSeq" id="WP_342469200.1">
    <property type="nucleotide sequence ID" value="NZ_JBHSNQ010000081.1"/>
</dbReference>
<name>A0ABW0RC19_9BACL</name>
<comment type="caution">
    <text evidence="2">The sequence shown here is derived from an EMBL/GenBank/DDBJ whole genome shotgun (WGS) entry which is preliminary data.</text>
</comment>
<sequence length="145" mass="16486">MESLLFFIILGLIGSYLSSKSKGRQDQSTPPVLKQPEKRPKVEIKTLDEFAKEIYQQLTEEKKTEYQKETLPKVEIKTEQPKVEPVQTNQRTFKKEQPAKKPVVAKQNIPSRQKGTVPSFLTSKEGIVNAIIAQEILGPPKAKKR</sequence>
<dbReference type="Proteomes" id="UP001595978">
    <property type="component" value="Unassembled WGS sequence"/>
</dbReference>
<evidence type="ECO:0000256" key="1">
    <source>
        <dbReference type="SAM" id="MobiDB-lite"/>
    </source>
</evidence>
<reference evidence="3" key="1">
    <citation type="journal article" date="2019" name="Int. J. Syst. Evol. Microbiol.">
        <title>The Global Catalogue of Microorganisms (GCM) 10K type strain sequencing project: providing services to taxonomists for standard genome sequencing and annotation.</title>
        <authorList>
            <consortium name="The Broad Institute Genomics Platform"/>
            <consortium name="The Broad Institute Genome Sequencing Center for Infectious Disease"/>
            <person name="Wu L."/>
            <person name="Ma J."/>
        </authorList>
    </citation>
    <scope>NUCLEOTIDE SEQUENCE [LARGE SCALE GENOMIC DNA]</scope>
    <source>
        <strain evidence="3">CCUG 56331</strain>
    </source>
</reference>
<dbReference type="EMBL" id="JBHSNQ010000081">
    <property type="protein sequence ID" value="MFC5542101.1"/>
    <property type="molecule type" value="Genomic_DNA"/>
</dbReference>
<feature type="region of interest" description="Disordered" evidence="1">
    <location>
        <begin position="19"/>
        <end position="40"/>
    </location>
</feature>
<gene>
    <name evidence="2" type="ORF">ACFPOH_10025</name>
</gene>
<accession>A0ABW0RC19</accession>
<keyword evidence="3" id="KW-1185">Reference proteome</keyword>